<organism evidence="7 8">
    <name type="scientific">Candidatus Kryptonium thompsonii</name>
    <dbReference type="NCBI Taxonomy" id="1633631"/>
    <lineage>
        <taxon>Bacteria</taxon>
        <taxon>Pseudomonadati</taxon>
        <taxon>Candidatus Kryptoniota</taxon>
        <taxon>Candidatus Kryptonium</taxon>
    </lineage>
</organism>
<dbReference type="GO" id="GO:0006508">
    <property type="term" value="P:proteolysis"/>
    <property type="evidence" value="ECO:0007669"/>
    <property type="project" value="UniProtKB-KW"/>
</dbReference>
<dbReference type="InterPro" id="IPR038765">
    <property type="entry name" value="Papain-like_cys_pep_sf"/>
</dbReference>
<dbReference type="RefSeq" id="WP_047133350.1">
    <property type="nucleotide sequence ID" value="NZ_CZVI01000001.1"/>
</dbReference>
<accession>A0A0P1LN66</accession>
<keyword evidence="3 7" id="KW-0378">Hydrolase</keyword>
<dbReference type="AlphaFoldDB" id="A0A0P1LN66"/>
<dbReference type="EMBL" id="CZVI01000001">
    <property type="protein sequence ID" value="CUS77839.1"/>
    <property type="molecule type" value="Genomic_DNA"/>
</dbReference>
<gene>
    <name evidence="7" type="ORF">JGI4_01100</name>
    <name evidence="6" type="ORF">JGI8_00168</name>
</gene>
<accession>A0A0N7N024</accession>
<dbReference type="InterPro" id="IPR041382">
    <property type="entry name" value="SH3_16"/>
</dbReference>
<keyword evidence="2" id="KW-0645">Protease</keyword>
<dbReference type="Proteomes" id="UP000182011">
    <property type="component" value="Unassembled WGS sequence"/>
</dbReference>
<evidence type="ECO:0000256" key="1">
    <source>
        <dbReference type="ARBA" id="ARBA00007074"/>
    </source>
</evidence>
<dbReference type="Proteomes" id="UP000182200">
    <property type="component" value="Unassembled WGS sequence"/>
</dbReference>
<protein>
    <submittedName>
        <fullName evidence="7">Cell wall-associated hydrolase, NlpC family</fullName>
    </submittedName>
</protein>
<evidence type="ECO:0000256" key="4">
    <source>
        <dbReference type="ARBA" id="ARBA00022807"/>
    </source>
</evidence>
<accession>A0A0P1M6D1</accession>
<proteinExistence type="inferred from homology"/>
<sequence>MEDPNLKIERIRRKLGIDTRLCVFELSEGFLKISDAKIIKSAGKLIKHYFIKTPVKLLPDKELSLRYGVCNVGTAPVFKEPSMRSEQTTQIILGETFDVLEIKDDWVRIRLHFDGYIGWVYKPQMALMDSGKFSEYMNKPKVEFTSNFGFVYSKPDVNSTTLRDVVVCSVLNYLGSKDGWLKVELPDGTYGFIRKSEAKQFKAVKKQNISDIIQTAKRFLGVSYVWGGKTPKGFDCSGFVQTVYRINGIQLPRDSDMQWEVGKYIGKNFSKFKKGDLLFFSSDGRRITHVGIFTGRGKEIIHASGFVRLNSLDKGSGLYSERLERTFVGARRVFNFKKQEIV</sequence>
<evidence type="ECO:0000313" key="6">
    <source>
        <dbReference type="EMBL" id="CUS77839.1"/>
    </source>
</evidence>
<dbReference type="Gene3D" id="3.90.1720.10">
    <property type="entry name" value="endopeptidase domain like (from Nostoc punctiforme)"/>
    <property type="match status" value="1"/>
</dbReference>
<dbReference type="SUPFAM" id="SSF54001">
    <property type="entry name" value="Cysteine proteinases"/>
    <property type="match status" value="1"/>
</dbReference>
<name>A0A0P1LN66_9BACT</name>
<evidence type="ECO:0000313" key="7">
    <source>
        <dbReference type="EMBL" id="CUU04750.1"/>
    </source>
</evidence>
<accession>A0A0P1MDA1</accession>
<accession>A0A0P1NXN5</accession>
<dbReference type="Pfam" id="PF18348">
    <property type="entry name" value="SH3_16"/>
    <property type="match status" value="1"/>
</dbReference>
<accession>A0A0P1L9Z4</accession>
<keyword evidence="9" id="KW-1185">Reference proteome</keyword>
<evidence type="ECO:0000313" key="8">
    <source>
        <dbReference type="Proteomes" id="UP000182011"/>
    </source>
</evidence>
<evidence type="ECO:0000259" key="5">
    <source>
        <dbReference type="PROSITE" id="PS51935"/>
    </source>
</evidence>
<evidence type="ECO:0000313" key="9">
    <source>
        <dbReference type="Proteomes" id="UP000182200"/>
    </source>
</evidence>
<reference evidence="7 8" key="2">
    <citation type="submission" date="2015-11" db="EMBL/GenBank/DDBJ databases">
        <authorList>
            <person name="Zhang Y."/>
            <person name="Guo Z."/>
        </authorList>
    </citation>
    <scope>NUCLEOTIDE SEQUENCE [LARGE SCALE GENOMIC DNA]</scope>
    <source>
        <strain evidence="7">JGI-4</strain>
    </source>
</reference>
<dbReference type="OrthoDB" id="9808890at2"/>
<accession>A0A0S4N0N4</accession>
<dbReference type="Gene3D" id="2.30.30.40">
    <property type="entry name" value="SH3 Domains"/>
    <property type="match status" value="2"/>
</dbReference>
<dbReference type="Pfam" id="PF00877">
    <property type="entry name" value="NLPC_P60"/>
    <property type="match status" value="1"/>
</dbReference>
<dbReference type="PANTHER" id="PTHR47053">
    <property type="entry name" value="MUREIN DD-ENDOPEPTIDASE MEPH-RELATED"/>
    <property type="match status" value="1"/>
</dbReference>
<evidence type="ECO:0000256" key="2">
    <source>
        <dbReference type="ARBA" id="ARBA00022670"/>
    </source>
</evidence>
<dbReference type="InterPro" id="IPR051202">
    <property type="entry name" value="Peptidase_C40"/>
</dbReference>
<dbReference type="PANTHER" id="PTHR47053:SF1">
    <property type="entry name" value="MUREIN DD-ENDOPEPTIDASE MEPH-RELATED"/>
    <property type="match status" value="1"/>
</dbReference>
<dbReference type="STRING" id="1633631.GCA_001442925_01099"/>
<reference evidence="6 9" key="1">
    <citation type="submission" date="2015-11" db="EMBL/GenBank/DDBJ databases">
        <authorList>
            <person name="Varghese N."/>
        </authorList>
    </citation>
    <scope>NUCLEOTIDE SEQUENCE [LARGE SCALE GENOMIC DNA]</scope>
    <source>
        <strain evidence="6 9">JGI-8</strain>
    </source>
</reference>
<accession>A0A0P1P2T9</accession>
<dbReference type="PROSITE" id="PS51935">
    <property type="entry name" value="NLPC_P60"/>
    <property type="match status" value="1"/>
</dbReference>
<feature type="domain" description="NlpC/P60" evidence="5">
    <location>
        <begin position="206"/>
        <end position="334"/>
    </location>
</feature>
<evidence type="ECO:0000256" key="3">
    <source>
        <dbReference type="ARBA" id="ARBA00022801"/>
    </source>
</evidence>
<keyword evidence="4" id="KW-0788">Thiol protease</keyword>
<comment type="similarity">
    <text evidence="1">Belongs to the peptidase C40 family.</text>
</comment>
<dbReference type="EMBL" id="FAOP01000004">
    <property type="protein sequence ID" value="CUU04750.1"/>
    <property type="molecule type" value="Genomic_DNA"/>
</dbReference>
<dbReference type="GO" id="GO:0008234">
    <property type="term" value="F:cysteine-type peptidase activity"/>
    <property type="evidence" value="ECO:0007669"/>
    <property type="project" value="UniProtKB-KW"/>
</dbReference>
<accession>A0A0N7MSB7</accession>
<dbReference type="InterPro" id="IPR000064">
    <property type="entry name" value="NLP_P60_dom"/>
</dbReference>